<dbReference type="FunFam" id="3.90.215.10:FF:000001">
    <property type="entry name" value="Tenascin isoform 1"/>
    <property type="match status" value="1"/>
</dbReference>
<dbReference type="EnsemblMetazoa" id="XM_038205171.1">
    <property type="protein sequence ID" value="XP_038061099.1"/>
    <property type="gene ID" value="LOC119731887"/>
</dbReference>
<keyword evidence="1" id="KW-1015">Disulfide bond</keyword>
<dbReference type="SMART" id="SM00186">
    <property type="entry name" value="FBG"/>
    <property type="match status" value="1"/>
</dbReference>
<dbReference type="RefSeq" id="XP_038061099.1">
    <property type="nucleotide sequence ID" value="XM_038205171.1"/>
</dbReference>
<dbReference type="SUPFAM" id="SSF56496">
    <property type="entry name" value="Fibrinogen C-terminal domain-like"/>
    <property type="match status" value="1"/>
</dbReference>
<protein>
    <recommendedName>
        <fullName evidence="2">Fibrinogen C-terminal domain-containing protein</fullName>
    </recommendedName>
</protein>
<dbReference type="PANTHER" id="PTHR19143">
    <property type="entry name" value="FIBRINOGEN/TENASCIN/ANGIOPOEITIN"/>
    <property type="match status" value="1"/>
</dbReference>
<dbReference type="NCBIfam" id="NF040941">
    <property type="entry name" value="GGGWT_bact"/>
    <property type="match status" value="1"/>
</dbReference>
<dbReference type="InterPro" id="IPR036056">
    <property type="entry name" value="Fibrinogen-like_C"/>
</dbReference>
<dbReference type="GeneID" id="119731887"/>
<dbReference type="PROSITE" id="PS51406">
    <property type="entry name" value="FIBRINOGEN_C_2"/>
    <property type="match status" value="1"/>
</dbReference>
<evidence type="ECO:0000313" key="3">
    <source>
        <dbReference type="EnsemblMetazoa" id="XP_038061099.1"/>
    </source>
</evidence>
<reference evidence="3" key="1">
    <citation type="submission" date="2022-11" db="UniProtKB">
        <authorList>
            <consortium name="EnsemblMetazoa"/>
        </authorList>
    </citation>
    <scope>IDENTIFICATION</scope>
</reference>
<dbReference type="Pfam" id="PF00147">
    <property type="entry name" value="Fibrinogen_C"/>
    <property type="match status" value="1"/>
</dbReference>
<dbReference type="InterPro" id="IPR002181">
    <property type="entry name" value="Fibrinogen_a/b/g_C_dom"/>
</dbReference>
<dbReference type="InterPro" id="IPR014716">
    <property type="entry name" value="Fibrinogen_a/b/g_C_1"/>
</dbReference>
<dbReference type="AlphaFoldDB" id="A0A914ACM6"/>
<accession>A0A914ACM6</accession>
<organism evidence="3 4">
    <name type="scientific">Patiria miniata</name>
    <name type="common">Bat star</name>
    <name type="synonym">Asterina miniata</name>
    <dbReference type="NCBI Taxonomy" id="46514"/>
    <lineage>
        <taxon>Eukaryota</taxon>
        <taxon>Metazoa</taxon>
        <taxon>Echinodermata</taxon>
        <taxon>Eleutherozoa</taxon>
        <taxon>Asterozoa</taxon>
        <taxon>Asteroidea</taxon>
        <taxon>Valvatacea</taxon>
        <taxon>Valvatida</taxon>
        <taxon>Asterinidae</taxon>
        <taxon>Patiria</taxon>
    </lineage>
</organism>
<feature type="domain" description="Fibrinogen C-terminal" evidence="2">
    <location>
        <begin position="103"/>
        <end position="324"/>
    </location>
</feature>
<dbReference type="OrthoDB" id="7972392at2759"/>
<proteinExistence type="predicted"/>
<name>A0A914ACM6_PATMI</name>
<keyword evidence="4" id="KW-1185">Reference proteome</keyword>
<dbReference type="GO" id="GO:0005615">
    <property type="term" value="C:extracellular space"/>
    <property type="evidence" value="ECO:0007669"/>
    <property type="project" value="TreeGrafter"/>
</dbReference>
<dbReference type="Gene3D" id="3.90.215.10">
    <property type="entry name" value="Gamma Fibrinogen, chain A, domain 1"/>
    <property type="match status" value="1"/>
</dbReference>
<dbReference type="OMA" id="PLKECEM"/>
<dbReference type="Proteomes" id="UP000887568">
    <property type="component" value="Unplaced"/>
</dbReference>
<evidence type="ECO:0000256" key="1">
    <source>
        <dbReference type="ARBA" id="ARBA00023157"/>
    </source>
</evidence>
<sequence>MAIEMNTQHRLSVCFVLITFGTYISARAKICYIHQSALNGGVAKWVTPLDPCSCTETRPGGVNIYMEDQETPDGYLDQVIFTQDTDKLKAWFGCDGVEEPTPIEIPGEITDCQDVLQHGSLESGLYIIYPGGNQPSLTVYCDMDTDGGGWIVFQRRVNGSVDFYRDWQTYRNGFGNLSGDFWLGNENLRRLTGTGSWELRVDLLAWDGSQAYTKYRAFRVVGNMFQLEVAGKEPGGGGGDSLSHHNGSKFSTLDQDNDGYSGSCALDYQGGWWYHSACILSHLNGPYQDYEQAMTGDSRGIVWFTFQRNYNSMKETQMKIRKTL</sequence>
<evidence type="ECO:0000313" key="4">
    <source>
        <dbReference type="Proteomes" id="UP000887568"/>
    </source>
</evidence>
<evidence type="ECO:0000259" key="2">
    <source>
        <dbReference type="PROSITE" id="PS51406"/>
    </source>
</evidence>
<dbReference type="InterPro" id="IPR050373">
    <property type="entry name" value="Fibrinogen_C-term_domain"/>
</dbReference>
<dbReference type="CDD" id="cd00087">
    <property type="entry name" value="FReD"/>
    <property type="match status" value="1"/>
</dbReference>